<feature type="compositionally biased region" description="Basic residues" evidence="18">
    <location>
        <begin position="1710"/>
        <end position="1720"/>
    </location>
</feature>
<dbReference type="GO" id="GO:0003964">
    <property type="term" value="F:RNA-directed DNA polymerase activity"/>
    <property type="evidence" value="ECO:0007669"/>
    <property type="project" value="UniProtKB-KW"/>
</dbReference>
<dbReference type="Proteomes" id="UP000321393">
    <property type="component" value="Unassembled WGS sequence"/>
</dbReference>
<dbReference type="PROSITE" id="PS00141">
    <property type="entry name" value="ASP_PROTEASE"/>
    <property type="match status" value="1"/>
</dbReference>
<dbReference type="GO" id="GO:0004519">
    <property type="term" value="F:endonuclease activity"/>
    <property type="evidence" value="ECO:0007669"/>
    <property type="project" value="UniProtKB-KW"/>
</dbReference>
<dbReference type="CDD" id="cd09274">
    <property type="entry name" value="RNase_HI_RT_Ty3"/>
    <property type="match status" value="2"/>
</dbReference>
<evidence type="ECO:0000256" key="2">
    <source>
        <dbReference type="ARBA" id="ARBA00022670"/>
    </source>
</evidence>
<evidence type="ECO:0000256" key="18">
    <source>
        <dbReference type="SAM" id="MobiDB-lite"/>
    </source>
</evidence>
<keyword evidence="16" id="KW-0233">DNA recombination</keyword>
<dbReference type="InterPro" id="IPR041577">
    <property type="entry name" value="RT_RNaseH_2"/>
</dbReference>
<evidence type="ECO:0000256" key="9">
    <source>
        <dbReference type="ARBA" id="ARBA00022801"/>
    </source>
</evidence>
<feature type="region of interest" description="Disordered" evidence="18">
    <location>
        <begin position="1707"/>
        <end position="1743"/>
    </location>
</feature>
<proteinExistence type="predicted"/>
<dbReference type="InterPro" id="IPR050951">
    <property type="entry name" value="Retrovirus_Pol_polyprotein"/>
</dbReference>
<dbReference type="Pfam" id="PF17919">
    <property type="entry name" value="RT_RNaseH_2"/>
    <property type="match status" value="1"/>
</dbReference>
<dbReference type="EMBL" id="SSTE01014379">
    <property type="protein sequence ID" value="KAA0046094.1"/>
    <property type="molecule type" value="Genomic_DNA"/>
</dbReference>
<dbReference type="Pfam" id="PF03732">
    <property type="entry name" value="Retrotrans_gag"/>
    <property type="match status" value="2"/>
</dbReference>
<dbReference type="SUPFAM" id="SSF53098">
    <property type="entry name" value="Ribonuclease H-like"/>
    <property type="match status" value="1"/>
</dbReference>
<evidence type="ECO:0000256" key="1">
    <source>
        <dbReference type="ARBA" id="ARBA00012493"/>
    </source>
</evidence>
<dbReference type="GO" id="GO:0003677">
    <property type="term" value="F:DNA binding"/>
    <property type="evidence" value="ECO:0007669"/>
    <property type="project" value="UniProtKB-KW"/>
</dbReference>
<comment type="caution">
    <text evidence="21">The sequence shown here is derived from an EMBL/GenBank/DDBJ whole genome shotgun (WGS) entry which is preliminary data.</text>
</comment>
<evidence type="ECO:0000256" key="4">
    <source>
        <dbReference type="ARBA" id="ARBA00022695"/>
    </source>
</evidence>
<dbReference type="GO" id="GO:0003723">
    <property type="term" value="F:RNA binding"/>
    <property type="evidence" value="ECO:0007669"/>
    <property type="project" value="UniProtKB-KW"/>
</dbReference>
<keyword evidence="19" id="KW-0472">Membrane</keyword>
<evidence type="ECO:0000256" key="8">
    <source>
        <dbReference type="ARBA" id="ARBA00022759"/>
    </source>
</evidence>
<evidence type="ECO:0000256" key="6">
    <source>
        <dbReference type="ARBA" id="ARBA00022723"/>
    </source>
</evidence>
<evidence type="ECO:0000256" key="15">
    <source>
        <dbReference type="ARBA" id="ARBA00023125"/>
    </source>
</evidence>
<dbReference type="OrthoDB" id="415724at2759"/>
<evidence type="ECO:0000256" key="19">
    <source>
        <dbReference type="SAM" id="Phobius"/>
    </source>
</evidence>
<evidence type="ECO:0000313" key="21">
    <source>
        <dbReference type="EMBL" id="KAA0046094.1"/>
    </source>
</evidence>
<dbReference type="Pfam" id="PF24626">
    <property type="entry name" value="SH3_Tf2-1"/>
    <property type="match status" value="1"/>
</dbReference>
<dbReference type="PANTHER" id="PTHR37984">
    <property type="entry name" value="PROTEIN CBG26694"/>
    <property type="match status" value="1"/>
</dbReference>
<keyword evidence="11" id="KW-0694">RNA-binding</keyword>
<evidence type="ECO:0000256" key="13">
    <source>
        <dbReference type="ARBA" id="ARBA00022918"/>
    </source>
</evidence>
<keyword evidence="2 21" id="KW-0645">Protease</keyword>
<keyword evidence="13" id="KW-0695">RNA-directed DNA polymerase</keyword>
<dbReference type="InterPro" id="IPR000477">
    <property type="entry name" value="RT_dom"/>
</dbReference>
<dbReference type="InterPro" id="IPR043502">
    <property type="entry name" value="DNA/RNA_pol_sf"/>
</dbReference>
<keyword evidence="7" id="KW-0064">Aspartyl protease</keyword>
<feature type="compositionally biased region" description="Pro residues" evidence="18">
    <location>
        <begin position="195"/>
        <end position="204"/>
    </location>
</feature>
<dbReference type="GO" id="GO:0006310">
    <property type="term" value="P:DNA recombination"/>
    <property type="evidence" value="ECO:0007669"/>
    <property type="project" value="UniProtKB-KW"/>
</dbReference>
<dbReference type="InterPro" id="IPR041588">
    <property type="entry name" value="Integrase_H2C2"/>
</dbReference>
<evidence type="ECO:0000256" key="12">
    <source>
        <dbReference type="ARBA" id="ARBA00022908"/>
    </source>
</evidence>
<keyword evidence="5" id="KW-0540">Nuclease</keyword>
<dbReference type="GO" id="GO:0006508">
    <property type="term" value="P:proteolysis"/>
    <property type="evidence" value="ECO:0007669"/>
    <property type="project" value="UniProtKB-KW"/>
</dbReference>
<dbReference type="InterPro" id="IPR012337">
    <property type="entry name" value="RNaseH-like_sf"/>
</dbReference>
<dbReference type="Gene3D" id="2.40.70.10">
    <property type="entry name" value="Acid Proteases"/>
    <property type="match status" value="2"/>
</dbReference>
<dbReference type="Pfam" id="PF08284">
    <property type="entry name" value="RVP_2"/>
    <property type="match status" value="2"/>
</dbReference>
<keyword evidence="19" id="KW-1133">Transmembrane helix</keyword>
<dbReference type="GO" id="GO:0015074">
    <property type="term" value="P:DNA integration"/>
    <property type="evidence" value="ECO:0007669"/>
    <property type="project" value="UniProtKB-KW"/>
</dbReference>
<dbReference type="GO" id="GO:0004190">
    <property type="term" value="F:aspartic-type endopeptidase activity"/>
    <property type="evidence" value="ECO:0007669"/>
    <property type="project" value="UniProtKB-KW"/>
</dbReference>
<keyword evidence="9" id="KW-0378">Hydrolase</keyword>
<evidence type="ECO:0000259" key="20">
    <source>
        <dbReference type="PROSITE" id="PS50878"/>
    </source>
</evidence>
<evidence type="ECO:0000313" key="22">
    <source>
        <dbReference type="Proteomes" id="UP000321393"/>
    </source>
</evidence>
<feature type="transmembrane region" description="Helical" evidence="19">
    <location>
        <begin position="83"/>
        <end position="104"/>
    </location>
</feature>
<keyword evidence="19" id="KW-0812">Transmembrane</keyword>
<dbReference type="CDD" id="cd01647">
    <property type="entry name" value="RT_LTR"/>
    <property type="match status" value="2"/>
</dbReference>
<dbReference type="SUPFAM" id="SSF50630">
    <property type="entry name" value="Acid proteases"/>
    <property type="match status" value="1"/>
</dbReference>
<dbReference type="Gene3D" id="3.30.70.270">
    <property type="match status" value="5"/>
</dbReference>
<reference evidence="21 22" key="1">
    <citation type="submission" date="2019-08" db="EMBL/GenBank/DDBJ databases">
        <title>Draft genome sequences of two oriental melons (Cucumis melo L. var makuwa).</title>
        <authorList>
            <person name="Kwon S.-Y."/>
        </authorList>
    </citation>
    <scope>NUCLEOTIDE SEQUENCE [LARGE SCALE GENOMIC DNA]</scope>
    <source>
        <strain evidence="22">cv. SW 3</strain>
        <tissue evidence="21">Leaf</tissue>
    </source>
</reference>
<accession>A0A5A7TSQ8</accession>
<dbReference type="EC" id="2.7.7.49" evidence="1"/>
<dbReference type="GO" id="GO:0003887">
    <property type="term" value="F:DNA-directed DNA polymerase activity"/>
    <property type="evidence" value="ECO:0007669"/>
    <property type="project" value="UniProtKB-KW"/>
</dbReference>
<dbReference type="Pfam" id="PF00078">
    <property type="entry name" value="RVT_1"/>
    <property type="match status" value="2"/>
</dbReference>
<keyword evidence="4" id="KW-0548">Nucleotidyltransferase</keyword>
<keyword evidence="17" id="KW-0511">Multifunctional enzyme</keyword>
<dbReference type="InterPro" id="IPR043128">
    <property type="entry name" value="Rev_trsase/Diguanyl_cyclase"/>
</dbReference>
<dbReference type="InterPro" id="IPR056924">
    <property type="entry name" value="SH3_Tf2-1"/>
</dbReference>
<dbReference type="InterPro" id="IPR001969">
    <property type="entry name" value="Aspartic_peptidase_AS"/>
</dbReference>
<dbReference type="Pfam" id="PF17917">
    <property type="entry name" value="RT_RNaseH"/>
    <property type="match status" value="1"/>
</dbReference>
<dbReference type="Gene3D" id="1.10.340.70">
    <property type="match status" value="1"/>
</dbReference>
<feature type="region of interest" description="Disordered" evidence="18">
    <location>
        <begin position="169"/>
        <end position="204"/>
    </location>
</feature>
<protein>
    <recommendedName>
        <fullName evidence="1">RNA-directed DNA polymerase</fullName>
        <ecNumber evidence="1">2.7.7.49</ecNumber>
    </recommendedName>
</protein>
<evidence type="ECO:0000256" key="3">
    <source>
        <dbReference type="ARBA" id="ARBA00022679"/>
    </source>
</evidence>
<evidence type="ECO:0000256" key="16">
    <source>
        <dbReference type="ARBA" id="ARBA00023172"/>
    </source>
</evidence>
<keyword evidence="3" id="KW-0808">Transferase</keyword>
<dbReference type="Pfam" id="PF17921">
    <property type="entry name" value="Integrase_H2C2"/>
    <property type="match status" value="1"/>
</dbReference>
<dbReference type="InterPro" id="IPR005162">
    <property type="entry name" value="Retrotrans_gag_dom"/>
</dbReference>
<evidence type="ECO:0000256" key="11">
    <source>
        <dbReference type="ARBA" id="ARBA00022884"/>
    </source>
</evidence>
<keyword evidence="8" id="KW-0255">Endonuclease</keyword>
<evidence type="ECO:0000256" key="5">
    <source>
        <dbReference type="ARBA" id="ARBA00022722"/>
    </source>
</evidence>
<dbReference type="Gene3D" id="3.30.420.10">
    <property type="entry name" value="Ribonuclease H-like superfamily/Ribonuclease H"/>
    <property type="match status" value="1"/>
</dbReference>
<dbReference type="CDD" id="cd00303">
    <property type="entry name" value="retropepsin_like"/>
    <property type="match status" value="2"/>
</dbReference>
<evidence type="ECO:0000256" key="17">
    <source>
        <dbReference type="ARBA" id="ARBA00023268"/>
    </source>
</evidence>
<organism evidence="21 22">
    <name type="scientific">Cucumis melo var. makuwa</name>
    <name type="common">Oriental melon</name>
    <dbReference type="NCBI Taxonomy" id="1194695"/>
    <lineage>
        <taxon>Eukaryota</taxon>
        <taxon>Viridiplantae</taxon>
        <taxon>Streptophyta</taxon>
        <taxon>Embryophyta</taxon>
        <taxon>Tracheophyta</taxon>
        <taxon>Spermatophyta</taxon>
        <taxon>Magnoliopsida</taxon>
        <taxon>eudicotyledons</taxon>
        <taxon>Gunneridae</taxon>
        <taxon>Pentapetalae</taxon>
        <taxon>rosids</taxon>
        <taxon>fabids</taxon>
        <taxon>Cucurbitales</taxon>
        <taxon>Cucurbitaceae</taxon>
        <taxon>Benincaseae</taxon>
        <taxon>Cucumis</taxon>
    </lineage>
</organism>
<keyword evidence="10" id="KW-0460">Magnesium</keyword>
<feature type="compositionally biased region" description="Basic residues" evidence="18">
    <location>
        <begin position="169"/>
        <end position="183"/>
    </location>
</feature>
<keyword evidence="6" id="KW-0479">Metal-binding</keyword>
<sequence length="2894" mass="324820">MIRHPLETLSPYPFVSATSDASSLLISCTRRSLEQPREVTFEFRNFTASAVETNSPLLGYNVGITHSVDYLGNILEFELSRNIVRWFCIGCGVMVSFIYGVVYLTEMCTLRDHLTDMCKGTVSGRPTRGRKDALTYDVSLCLCVLMAKTILVTRQESLMVVRKMPPRRGACRGGRGGRGRGARRVQPEMRDQQQPTPPALTPVPVVPQVVSDQLSAEAKHLRDFRKYNPTTFDWSLEDPTRAQMWLSSLETIFRYMKCPEDQKVRCAVFMLTDRGTACLRDAKRQEFLKLEQGDRKVEQYDAEFDMLSRLAPEMIVLETAIADKFVRGLRLDIQGLVRAFRPASHANALRLAMNLSLQERANSSKVAVRGLASGQKRKAEQQPISVPQWNFRSGGEFYRFQQKPFEAGEAVIGSHCVPLAGSTIWANQGAGAPHQGKVFATNKIEAERAGTVVKGCQIEITSHVIEVTLLVVDMLDFDVILGMDWLAANHASIDCSRKEVAFNPPSMASFKFKAEGSRLLPKVISAMKASKLLSQGTWSILASMVDTGEVDVSLSLEPVVRDYPDVFSEELPGLPPHREIEFAIELESGFIRSGVSPFGAVVLFVKKKDGSMRLCIDYRELNKVTVKNRYPLPKIDDLFDQLHGATVFSKIDLRSGYHQLRIKEGDVPKTAFRSRYGHYEFIVMSFGLTNAPAVFMDLMNKVFREFLDTFVIVFIDDILIYSKTEAEHGEHLRHVLYKARVSVDPAKIEAVTSWPRPSTITTPLTQLTRMGASFVWSKACEDSFQNLKQTLVTALVLTVPDGSGSFVIYSDASKKGLGCVLMQQGKVVAYASRQLKSHEQNYPTHDLELATVKELNMRQRRSLELVKDYDCEILYHPDKANVVADALSRNLAQLTVQPTLWQKIIDAQSNDPYLVEDRGLEEAGQAVEFSISFDGGLLFEKRLCVQSDSAVKAPRQKPAGLLQPLSVPEWKWENVSMDFVPGLPRTLRGFTVIWVVVDTLTKSAHFIPGKSTYTATKWAQLYMSEIVRLHGVLVSIVSDRDARFTSKFWKGLRLLWARVFGLPLAWHHLRPCTENVVDPLFAGVGDKVFLKVAPMKGVLRFERRGKLSPRFVGPFEILERISPVAYRLALPPSLSKVHDVFHVSMLRKNVPNPSHVVDYEPLEIDENLSYTEQPVEVLAREVKMSRNREIPLVKVLWRNHRVEKATWEREDDMKSRYPEFYSPCNAAHRSHPCSLVGPCQPPTGYPNQSSDHPQPTLSPSLFISATSDASSLLIPCTRRSPEQPRCWGGDIRVQEFYGKRSRNQLSSAWVDSFGRGLERDFSYISGKGFLTTGPLIEAGNVVVHMGFLCPIICNELFTDRHRCPDALCNVVMLVGYVVNWYSMSLDYKVLRLCCGVMVSFIYGVVDLTDMCIIRDHLIDMWYSEGQTNEGQEGCVKAIWTRLSTLVPRKASNGGFRVLQLWSILSRAELLVSPSHLSLPSSAPGHGSTELTLEFPGLTVDPLSVDSIEGHNRVSGKGFPTTGPRIQTENVVIHRGLHIFMLMDLEVTVQYVVKHWSGCGSWNLDREGQCLNLYYLTDKAYGGTCALRICASFGSTRLICASFGSTRLICASFGSTRLICASFGSTRLICAFYGTTRLLCRVGAQRGADRREAGRMREGHMDASGFLIASAIWYQSLSFRFGRLAYNVSLCFVSLWLKRSLPLVREMPPRRGARRGGRVGRGRGAGRVQPEVQPVAQAPDPTTPVTHADLAAMEQRFRDLIMQMREQQKPASPTPTPAPAPVPTPAPAPVPVAPQFVPDQLSAEAKHLRDFRKYNPTTFDGSLEDPTRAQMWLSSLETIFRYMKCPEDQKVQCAVFMLTDRGTAWWETTERMLGGDVSQITWQQFKESFYAKFFSASLRDAKRQEFLNLEQGDMTVEQYDAEFDMLSRFAPEMIATEAARVDKFVRGLRLDIQGLVRAFRPATHANALRLAVDLSLQERANSSKTAGRGSTSGQKRKAEQQPVPVPHRNFRSGGEFRRFQQKPFEAEEAARGKPLQEGHTADRCPLRLTGIAQNQGAGAPHQGRVFATNRTEAEKAGTVVTGTLPVLGHYALVLFDSGSSHSFISSAFVSHAHLEVEPLHHVLSVSTPSGECMLSKEKVKACQIEIAGHVIEVTLIVLDMLDFDVILGMDWLAANHASIDCSRKEVTFNPPSMASFKFKGGGSKSLPQVISAIRASKLLSQGTWGILGSVVDTREADVSLSSEPVVRDYPDVFPEELPGLPPHREVEFAIELEPGTVPISRAPYRMAPAELKELKVQLQELLDKGFIRPSVSPWGAPVLFVKKKDGSMRLCIDYRELNKETVKNRYPLPRIDDLFDQLQGATVFSKIDLRSGYHQLRIKDEDVPKTAFLSRYGHYEFIVMSFGLTNAPAVFMNLMNRVFREFLDTFVIVFIDDILIYSKTEAEHEEHLRMVLQTLRDNKLYAKFSKCEFWLKQVSFLGHVVSKAGVSVDPAKIEAVTGWTRPSTVSEVRSFLGLAGYYRRFVENFSRIATPLTQLTRKGAPFVWSKACEDSFQNLKQKLVTAPVLTVPDGSGSFVIYSDASKKGLGCVLMQQGKVVAYASRQLKSHEQNYPTHDLELAAVVFALKIWRHYLYGEKIQIFTDHKSLKYFFTQKELNMRQRRWLELVKDYDCEILYHPGKANVVADALSRKVSHSAALITRQAPLHRDLERVEIAVSVGAVTMQLAQLTVQPTLRQRIIDAQSNDPYLVEKRGLAEAGQTDEFSLSSDGGLLFERRLCVPSDSAVKTELLSEAHSSPFSMHPCSTKLYQDLKRVYWWRNMKREVAEFVSKCLVCQQVKAPRQKPAGLLQPLSIPEWKWENVGAQRGADRREAGRMREGHMDASGFLIASAMYFVRIF</sequence>
<dbReference type="InterPro" id="IPR041373">
    <property type="entry name" value="RT_RNaseH"/>
</dbReference>
<evidence type="ECO:0000256" key="7">
    <source>
        <dbReference type="ARBA" id="ARBA00022750"/>
    </source>
</evidence>
<dbReference type="InterPro" id="IPR021109">
    <property type="entry name" value="Peptidase_aspartic_dom_sf"/>
</dbReference>
<feature type="compositionally biased region" description="Pro residues" evidence="18">
    <location>
        <begin position="1771"/>
        <end position="1791"/>
    </location>
</feature>
<keyword evidence="14" id="KW-0239">DNA-directed DNA polymerase</keyword>
<gene>
    <name evidence="21" type="ORF">E6C27_scaffold157G00170</name>
</gene>
<feature type="region of interest" description="Disordered" evidence="18">
    <location>
        <begin position="1764"/>
        <end position="1791"/>
    </location>
</feature>
<feature type="compositionally biased region" description="Polar residues" evidence="18">
    <location>
        <begin position="1979"/>
        <end position="1992"/>
    </location>
</feature>
<keyword evidence="12" id="KW-0229">DNA integration</keyword>
<evidence type="ECO:0000256" key="10">
    <source>
        <dbReference type="ARBA" id="ARBA00022842"/>
    </source>
</evidence>
<feature type="domain" description="Reverse transcriptase" evidence="20">
    <location>
        <begin position="2301"/>
        <end position="2480"/>
    </location>
</feature>
<keyword evidence="15" id="KW-0238">DNA-binding</keyword>
<dbReference type="PANTHER" id="PTHR37984:SF5">
    <property type="entry name" value="PROTEIN NYNRIN-LIKE"/>
    <property type="match status" value="1"/>
</dbReference>
<evidence type="ECO:0000256" key="14">
    <source>
        <dbReference type="ARBA" id="ARBA00022932"/>
    </source>
</evidence>
<name>A0A5A7TSQ8_CUCMM</name>
<feature type="region of interest" description="Disordered" evidence="18">
    <location>
        <begin position="1979"/>
        <end position="2017"/>
    </location>
</feature>
<dbReference type="SUPFAM" id="SSF56672">
    <property type="entry name" value="DNA/RNA polymerases"/>
    <property type="match status" value="2"/>
</dbReference>
<dbReference type="InterPro" id="IPR036397">
    <property type="entry name" value="RNaseH_sf"/>
</dbReference>
<dbReference type="PROSITE" id="PS50878">
    <property type="entry name" value="RT_POL"/>
    <property type="match status" value="1"/>
</dbReference>
<dbReference type="Gene3D" id="3.10.10.10">
    <property type="entry name" value="HIV Type 1 Reverse Transcriptase, subunit A, domain 1"/>
    <property type="match status" value="1"/>
</dbReference>
<dbReference type="GO" id="GO:0046872">
    <property type="term" value="F:metal ion binding"/>
    <property type="evidence" value="ECO:0007669"/>
    <property type="project" value="UniProtKB-KW"/>
</dbReference>
<dbReference type="FunFam" id="3.30.70.270:FF:000020">
    <property type="entry name" value="Transposon Tf2-6 polyprotein-like Protein"/>
    <property type="match status" value="1"/>
</dbReference>